<evidence type="ECO:0000313" key="2">
    <source>
        <dbReference type="Proteomes" id="UP000681414"/>
    </source>
</evidence>
<name>A0A942YG66_9BACI</name>
<evidence type="ECO:0000313" key="1">
    <source>
        <dbReference type="EMBL" id="MBS4194359.1"/>
    </source>
</evidence>
<keyword evidence="2" id="KW-1185">Reference proteome</keyword>
<dbReference type="Proteomes" id="UP000681414">
    <property type="component" value="Unassembled WGS sequence"/>
</dbReference>
<gene>
    <name evidence="1" type="ORF">KHA97_04645</name>
</gene>
<comment type="caution">
    <text evidence="1">The sequence shown here is derived from an EMBL/GenBank/DDBJ whole genome shotgun (WGS) entry which is preliminary data.</text>
</comment>
<dbReference type="EMBL" id="JAGYPG010000001">
    <property type="protein sequence ID" value="MBS4194359.1"/>
    <property type="molecule type" value="Genomic_DNA"/>
</dbReference>
<dbReference type="RefSeq" id="WP_213123549.1">
    <property type="nucleotide sequence ID" value="NZ_JAGYPG010000001.1"/>
</dbReference>
<protein>
    <submittedName>
        <fullName evidence="1">Uncharacterized protein</fullName>
    </submittedName>
</protein>
<organism evidence="1 2">
    <name type="scientific">Lederbergia citri</name>
    <dbReference type="NCBI Taxonomy" id="2833580"/>
    <lineage>
        <taxon>Bacteria</taxon>
        <taxon>Bacillati</taxon>
        <taxon>Bacillota</taxon>
        <taxon>Bacilli</taxon>
        <taxon>Bacillales</taxon>
        <taxon>Bacillaceae</taxon>
        <taxon>Lederbergia</taxon>
    </lineage>
</organism>
<dbReference type="AlphaFoldDB" id="A0A942YG66"/>
<accession>A0A942YG66</accession>
<sequence>MEQKPSYIDDYKFYYGKSLLRNYDSKVVLGMIKLMNGNRRSSFTIKQLAETSGVTRKVARSTVYKMIDECMENHLVVDFIPADFSANERFVVQFPYDLVNFSFLYELEIDELLELETNEIRVFLVLFGFIKNSNIYKQKNLKRLRIGRSNIAHYSGVKNLNSLTNAINSLEEKNWIKITDKGNNLKERTTEYEILKDYEIR</sequence>
<proteinExistence type="predicted"/>
<reference evidence="1 2" key="1">
    <citation type="submission" date="2021-05" db="EMBL/GenBank/DDBJ databases">
        <title>Novel Bacillus species.</title>
        <authorList>
            <person name="Liu G."/>
        </authorList>
    </citation>
    <scope>NUCLEOTIDE SEQUENCE [LARGE SCALE GENOMIC DNA]</scope>
    <source>
        <strain evidence="2">FJAT-49780</strain>
    </source>
</reference>